<feature type="region of interest" description="Disordered" evidence="5">
    <location>
        <begin position="246"/>
        <end position="281"/>
    </location>
</feature>
<name>A0A813ESS4_POLGL</name>
<organism evidence="7 8">
    <name type="scientific">Polarella glacialis</name>
    <name type="common">Dinoflagellate</name>
    <dbReference type="NCBI Taxonomy" id="89957"/>
    <lineage>
        <taxon>Eukaryota</taxon>
        <taxon>Sar</taxon>
        <taxon>Alveolata</taxon>
        <taxon>Dinophyceae</taxon>
        <taxon>Suessiales</taxon>
        <taxon>Suessiaceae</taxon>
        <taxon>Polarella</taxon>
    </lineage>
</organism>
<feature type="region of interest" description="Disordered" evidence="5">
    <location>
        <begin position="118"/>
        <end position="139"/>
    </location>
</feature>
<sequence>MASPALKDATWTQDETYTRETTPEFDTQQDVGESSGQTRSSTFTQKVNLVELGLSKILADCRRQMEDVMDRHHDGLEEIQTAHDLELGKLRAENAMLRERLSLSKNPDSKLQVVLFQTKPPPPVNVKGKRSEHKKTKASSKINVCESPKQRGRNRMVSDDDQALASICNRRAAKKAEGGTWQNFVAWVPNSAALQTPEPWKPFQQPSNWLSSAVQGASQLALGVNPRKSFKSVKIRPSVSFAKVLPGSVGDDSMRDGSAESADEDGSEPDSKKGSGEDASKFELEELWKEKDVKGRKARTIVTDSEFDGDEGGAFSNQSPSIYIVNPDSNQRIAWDLGSMALVVYDMIMVPMSVFDIPEGAFIVMMEWVTRLFWTFDMGWSCSTGIVQEDGSVEYRREIILKRYAKSWLAMDLIIVLSDWLGLIASNGGMELTKLARISRVIRVVRLLRLARIQEVIANVMERIQSDRLGLVLQLLKPLVLLVSLSHVMACGWWAVSSDGVDDSSWIQQQGYKDSGFDSQYLICLHWALSQFAGGEVELVAATPLEHLYQLFVCILGFMASLIMLSNLTSSLTQMYIISGSTSRQMATLKAYLKQNHVQKNLIKRVCRNAKHALCGDLTPDAVSLLNVISEPLKVEMHYHMYSRILSWHPFFKDYLKHPDGSHVMRRVCHQAMSMLLLACGDVMFSLGEEPAEPKMYIVVSGSLQYLDAYGEDTIVRERQWVAEAVLWTQWRHKGTLTAMSDVRLAMLNVETFQHICKGQMRKQSEDGFNPRRYAAQFVEELNNSECVTDLYQPEA</sequence>
<dbReference type="Pfam" id="PF00520">
    <property type="entry name" value="Ion_trans"/>
    <property type="match status" value="1"/>
</dbReference>
<evidence type="ECO:0000256" key="2">
    <source>
        <dbReference type="ARBA" id="ARBA00022692"/>
    </source>
</evidence>
<keyword evidence="4" id="KW-0472">Membrane</keyword>
<dbReference type="SUPFAM" id="SSF81324">
    <property type="entry name" value="Voltage-gated potassium channels"/>
    <property type="match status" value="1"/>
</dbReference>
<dbReference type="Proteomes" id="UP000654075">
    <property type="component" value="Unassembled WGS sequence"/>
</dbReference>
<dbReference type="PANTHER" id="PTHR10217">
    <property type="entry name" value="VOLTAGE AND LIGAND GATED POTASSIUM CHANNEL"/>
    <property type="match status" value="1"/>
</dbReference>
<dbReference type="EMBL" id="CAJNNV010017246">
    <property type="protein sequence ID" value="CAE8605010.1"/>
    <property type="molecule type" value="Genomic_DNA"/>
</dbReference>
<evidence type="ECO:0000256" key="1">
    <source>
        <dbReference type="ARBA" id="ARBA00004141"/>
    </source>
</evidence>
<dbReference type="InterPro" id="IPR005821">
    <property type="entry name" value="Ion_trans_dom"/>
</dbReference>
<dbReference type="PANTHER" id="PTHR10217:SF435">
    <property type="entry name" value="POTASSIUM VOLTAGE-GATED CHANNEL PROTEIN EAG"/>
    <property type="match status" value="1"/>
</dbReference>
<dbReference type="GO" id="GO:0005249">
    <property type="term" value="F:voltage-gated potassium channel activity"/>
    <property type="evidence" value="ECO:0007669"/>
    <property type="project" value="TreeGrafter"/>
</dbReference>
<dbReference type="OrthoDB" id="418411at2759"/>
<feature type="compositionally biased region" description="Basic residues" evidence="5">
    <location>
        <begin position="127"/>
        <end position="138"/>
    </location>
</feature>
<feature type="compositionally biased region" description="Basic and acidic residues" evidence="5">
    <location>
        <begin position="269"/>
        <end position="281"/>
    </location>
</feature>
<gene>
    <name evidence="7" type="ORF">PGLA1383_LOCUS23144</name>
</gene>
<dbReference type="Gene3D" id="1.10.287.70">
    <property type="match status" value="1"/>
</dbReference>
<dbReference type="GO" id="GO:0042391">
    <property type="term" value="P:regulation of membrane potential"/>
    <property type="evidence" value="ECO:0007669"/>
    <property type="project" value="TreeGrafter"/>
</dbReference>
<dbReference type="GO" id="GO:0005886">
    <property type="term" value="C:plasma membrane"/>
    <property type="evidence" value="ECO:0007669"/>
    <property type="project" value="TreeGrafter"/>
</dbReference>
<evidence type="ECO:0000256" key="4">
    <source>
        <dbReference type="ARBA" id="ARBA00023136"/>
    </source>
</evidence>
<dbReference type="InterPro" id="IPR018490">
    <property type="entry name" value="cNMP-bd_dom_sf"/>
</dbReference>
<evidence type="ECO:0000313" key="8">
    <source>
        <dbReference type="Proteomes" id="UP000654075"/>
    </source>
</evidence>
<accession>A0A813ESS4</accession>
<dbReference type="InterPro" id="IPR050818">
    <property type="entry name" value="KCNH_animal-type"/>
</dbReference>
<dbReference type="SUPFAM" id="SSF51206">
    <property type="entry name" value="cAMP-binding domain-like"/>
    <property type="match status" value="1"/>
</dbReference>
<comment type="subcellular location">
    <subcellularLocation>
        <location evidence="1">Membrane</location>
        <topology evidence="1">Multi-pass membrane protein</topology>
    </subcellularLocation>
</comment>
<feature type="compositionally biased region" description="Polar residues" evidence="5">
    <location>
        <begin position="24"/>
        <end position="42"/>
    </location>
</feature>
<comment type="caution">
    <text evidence="7">The sequence shown here is derived from an EMBL/GenBank/DDBJ whole genome shotgun (WGS) entry which is preliminary data.</text>
</comment>
<evidence type="ECO:0000256" key="3">
    <source>
        <dbReference type="ARBA" id="ARBA00022989"/>
    </source>
</evidence>
<keyword evidence="3" id="KW-1133">Transmembrane helix</keyword>
<dbReference type="InterPro" id="IPR014710">
    <property type="entry name" value="RmlC-like_jellyroll"/>
</dbReference>
<feature type="domain" description="Ion transport" evidence="6">
    <location>
        <begin position="334"/>
        <end position="566"/>
    </location>
</feature>
<evidence type="ECO:0000313" key="7">
    <source>
        <dbReference type="EMBL" id="CAE8605010.1"/>
    </source>
</evidence>
<proteinExistence type="predicted"/>
<feature type="region of interest" description="Disordered" evidence="5">
    <location>
        <begin position="1"/>
        <end position="42"/>
    </location>
</feature>
<protein>
    <recommendedName>
        <fullName evidence="6">Ion transport domain-containing protein</fullName>
    </recommendedName>
</protein>
<evidence type="ECO:0000256" key="5">
    <source>
        <dbReference type="SAM" id="MobiDB-lite"/>
    </source>
</evidence>
<dbReference type="AlphaFoldDB" id="A0A813ESS4"/>
<keyword evidence="8" id="KW-1185">Reference proteome</keyword>
<evidence type="ECO:0000259" key="6">
    <source>
        <dbReference type="Pfam" id="PF00520"/>
    </source>
</evidence>
<dbReference type="Gene3D" id="2.60.120.10">
    <property type="entry name" value="Jelly Rolls"/>
    <property type="match status" value="1"/>
</dbReference>
<keyword evidence="2" id="KW-0812">Transmembrane</keyword>
<reference evidence="7" key="1">
    <citation type="submission" date="2021-02" db="EMBL/GenBank/DDBJ databases">
        <authorList>
            <person name="Dougan E. K."/>
            <person name="Rhodes N."/>
            <person name="Thang M."/>
            <person name="Chan C."/>
        </authorList>
    </citation>
    <scope>NUCLEOTIDE SEQUENCE</scope>
</reference>